<evidence type="ECO:0000259" key="1">
    <source>
        <dbReference type="Pfam" id="PF01551"/>
    </source>
</evidence>
<proteinExistence type="predicted"/>
<dbReference type="SUPFAM" id="SSF51261">
    <property type="entry name" value="Duplicated hybrid motif"/>
    <property type="match status" value="1"/>
</dbReference>
<dbReference type="PANTHER" id="PTHR21666:SF270">
    <property type="entry name" value="MUREIN HYDROLASE ACTIVATOR ENVC"/>
    <property type="match status" value="1"/>
</dbReference>
<comment type="caution">
    <text evidence="2">The sequence shown here is derived from an EMBL/GenBank/DDBJ whole genome shotgun (WGS) entry which is preliminary data.</text>
</comment>
<dbReference type="InterPro" id="IPR011055">
    <property type="entry name" value="Dup_hybrid_motif"/>
</dbReference>
<protein>
    <submittedName>
        <fullName evidence="2">Peptidase M23</fullName>
    </submittedName>
</protein>
<name>W1UZS3_9FIRM</name>
<accession>W1UZS3</accession>
<sequence length="196" mass="20426">NSEAQTLTAAQLSARLSKMDKEAQKLLVSFYTMRNILRDGGAQDLMALQSINFSAGSGGAVNSTTPSIWPSKGVITSPFGSRVDPVTGAIGAFHEGIDIADDYGSQIVATAAGVVTFAGYTSGGYGNLVEIDHGNGFVTRYGHNSAVLVTVGMSVKQGQTIALMGSTGKSTGAHVHYEVRLNNTPVDPMIFLPISN</sequence>
<evidence type="ECO:0000313" key="2">
    <source>
        <dbReference type="EMBL" id="ETI99236.1"/>
    </source>
</evidence>
<dbReference type="InterPro" id="IPR016047">
    <property type="entry name" value="M23ase_b-sheet_dom"/>
</dbReference>
<dbReference type="Proteomes" id="UP000018855">
    <property type="component" value="Unassembled WGS sequence"/>
</dbReference>
<dbReference type="Pfam" id="PF01551">
    <property type="entry name" value="Peptidase_M23"/>
    <property type="match status" value="1"/>
</dbReference>
<dbReference type="AlphaFoldDB" id="W1UZS3"/>
<feature type="non-terminal residue" evidence="2">
    <location>
        <position position="1"/>
    </location>
</feature>
<organism evidence="2 3">
    <name type="scientific">Veillonella dispar DORA_11</name>
    <dbReference type="NCBI Taxonomy" id="1403949"/>
    <lineage>
        <taxon>Bacteria</taxon>
        <taxon>Bacillati</taxon>
        <taxon>Bacillota</taxon>
        <taxon>Negativicutes</taxon>
        <taxon>Veillonellales</taxon>
        <taxon>Veillonellaceae</taxon>
        <taxon>Veillonella</taxon>
    </lineage>
</organism>
<dbReference type="PATRIC" id="fig|1403949.3.peg.437"/>
<gene>
    <name evidence="2" type="ORF">Q619_VDC00508G0001</name>
</gene>
<dbReference type="Gene3D" id="2.70.70.10">
    <property type="entry name" value="Glucose Permease (Domain IIA)"/>
    <property type="match status" value="1"/>
</dbReference>
<dbReference type="FunFam" id="2.70.70.10:FF:000006">
    <property type="entry name" value="M23 family peptidase"/>
    <property type="match status" value="1"/>
</dbReference>
<dbReference type="GO" id="GO:0004222">
    <property type="term" value="F:metalloendopeptidase activity"/>
    <property type="evidence" value="ECO:0007669"/>
    <property type="project" value="TreeGrafter"/>
</dbReference>
<evidence type="ECO:0000313" key="3">
    <source>
        <dbReference type="Proteomes" id="UP000018855"/>
    </source>
</evidence>
<feature type="domain" description="M23ase beta-sheet core" evidence="1">
    <location>
        <begin position="93"/>
        <end position="188"/>
    </location>
</feature>
<dbReference type="EMBL" id="AZMJ01000508">
    <property type="protein sequence ID" value="ETI99236.1"/>
    <property type="molecule type" value="Genomic_DNA"/>
</dbReference>
<reference evidence="2 3" key="1">
    <citation type="submission" date="2013-12" db="EMBL/GenBank/DDBJ databases">
        <title>A Varibaculum cambriense genome reconstructed from a premature infant gut community with otherwise low bacterial novelty that shifts toward anaerobic metabolism during the third week of life.</title>
        <authorList>
            <person name="Brown C.T."/>
            <person name="Sharon I."/>
            <person name="Thomas B.C."/>
            <person name="Castelle C.J."/>
            <person name="Morowitz M.J."/>
            <person name="Banfield J.F."/>
        </authorList>
    </citation>
    <scope>NUCLEOTIDE SEQUENCE [LARGE SCALE GENOMIC DNA]</scope>
    <source>
        <strain evidence="3">DORA_11</strain>
    </source>
</reference>
<dbReference type="PANTHER" id="PTHR21666">
    <property type="entry name" value="PEPTIDASE-RELATED"/>
    <property type="match status" value="1"/>
</dbReference>
<dbReference type="CDD" id="cd12797">
    <property type="entry name" value="M23_peptidase"/>
    <property type="match status" value="1"/>
</dbReference>
<dbReference type="InterPro" id="IPR050570">
    <property type="entry name" value="Cell_wall_metabolism_enzyme"/>
</dbReference>